<organism evidence="1 2">
    <name type="scientific">Lasiodiplodia mahajangana</name>
    <dbReference type="NCBI Taxonomy" id="1108764"/>
    <lineage>
        <taxon>Eukaryota</taxon>
        <taxon>Fungi</taxon>
        <taxon>Dikarya</taxon>
        <taxon>Ascomycota</taxon>
        <taxon>Pezizomycotina</taxon>
        <taxon>Dothideomycetes</taxon>
        <taxon>Dothideomycetes incertae sedis</taxon>
        <taxon>Botryosphaeriales</taxon>
        <taxon>Botryosphaeriaceae</taxon>
        <taxon>Lasiodiplodia</taxon>
    </lineage>
</organism>
<gene>
    <name evidence="1" type="ORF">O1611_g2887</name>
</gene>
<keyword evidence="2" id="KW-1185">Reference proteome</keyword>
<comment type="caution">
    <text evidence="1">The sequence shown here is derived from an EMBL/GenBank/DDBJ whole genome shotgun (WGS) entry which is preliminary data.</text>
</comment>
<protein>
    <submittedName>
        <fullName evidence="1">Uncharacterized protein</fullName>
    </submittedName>
</protein>
<sequence>MSATLIITDLTYNETITWFLWCQLISWMVSALQSVVFYTNITVTRRFCLTHCAFWTSIGLAAFSILHRALWNPQEERLIFGLHVTNGTIALLRAICCLLIPRRPDVYHEGKLVDREYTVGLWSRLSLGYISPFIYSVGRNRGLLALEDFPKLRFGARSEHLHDVLWEFSQGRSLFRSICKAHSRELILQLVLSVISSLLSYTPQVMFFFIIQGLEYGAVGSQVAWAIALGIAMCVTSSLNTWVWWFTYSRLTVPIHAELQALIYGKIMRHKNVQQVAPAGGNAKETLESIQQQGQQETMNLVTIDTQRISDYATYNHLFPYSAVQFIIACLLLLFLIGWQSLLAGLLAVLLVSPLNIYIVTVFSTFQYRLMDARDKRAAAIHEVLKNMRQIKFSAHESAWQDRVLEARRHELRLNYKSCAYETGFQAMWTLTPLLLSAVSLTVYALLHGQLSAPIAFTAISVFGPLEVTLAGLPHLLSALLEAKVSINRIERYFKTADKLPCKSNLIDSIVFRNAEIAWPMPEGYGDAKFRLSELSFQFPPNGLTLVTGPVGCGKTLLLSSILGECEILRGSVQVSSRGDGAWEYPRSIMDNWIIDSAIAYVAQNPWTENGTIRDNILFGLPLDRLRYQEVLFASGLERDLDILQDGDQTDIGSNGVNLSGGQRLRVSFARALYSRAGILILDDIFSALDADTSYHVYENGLTGHLAENRTRILATHHAGLCIPKADYCVVLANGLASYAGSAKEFRKMDAFADFFLQDENKEDGGDTPTTRASRASDQTLQEGQREYQAFSPEEQRARGSVAFRVYRQFLAGDRASWIWALGISVAVIYTACVVGRSWWLVVWTRTYQPKRLDYHPYPQVAFGFDNHQVQNTSASFSVFAYIGVYIGLSLAASLTGTIRFFFIRVASVRSSQAAFKRLLAAVLAAPLRWIDTVPLGRVLNRFTSDMYTADYLLGTHLAELILRMLQTGGILVATSFISPIAIAVAAVLLVGSILVSIIYLRASREVKRLQSVSRTPILEQFNSTIIGLTTIRAFGATTKYIASMFGRIDDHSKVSWNLLLLNSWLQMRVGLLGAIFSAVLAILVVELGVSASLAGFAISFLLQYNSAVLFTLRYYGNFEMDMNAAERILEFAGVESEPQDGLDPSAAWPTQGRIVVNGLVVKYSHELPPVLKGITFSIESNERVGIVGRTGSGKSTLALTLFRFLEATEGHIYIDGLDISKLNVHALRRGLAIVPQHPTLFAGTIRSNLDPFDWYSELELNNVLERVHLVQREDESINSFSLDTTVSGGGANLSQGQRQLLCLARAILQRPKIMILDEATSAVDMKTDEKIQHAIRTEFGRNMSTLLVIAHRLSTIADFDRILVMDEGRIVEFGTPRDLMSIEGGFFRDLVNQSGEKVAVKNIILGGSDEGT</sequence>
<evidence type="ECO:0000313" key="2">
    <source>
        <dbReference type="Proteomes" id="UP001153332"/>
    </source>
</evidence>
<name>A0ACC2JTC6_9PEZI</name>
<evidence type="ECO:0000313" key="1">
    <source>
        <dbReference type="EMBL" id="KAJ8130745.1"/>
    </source>
</evidence>
<proteinExistence type="predicted"/>
<dbReference type="EMBL" id="JAPUUL010000433">
    <property type="protein sequence ID" value="KAJ8130745.1"/>
    <property type="molecule type" value="Genomic_DNA"/>
</dbReference>
<accession>A0ACC2JTC6</accession>
<dbReference type="Proteomes" id="UP001153332">
    <property type="component" value="Unassembled WGS sequence"/>
</dbReference>
<reference evidence="1" key="1">
    <citation type="submission" date="2022-12" db="EMBL/GenBank/DDBJ databases">
        <title>Genome Sequence of Lasiodiplodia mahajangana.</title>
        <authorList>
            <person name="Buettner E."/>
        </authorList>
    </citation>
    <scope>NUCLEOTIDE SEQUENCE</scope>
    <source>
        <strain evidence="1">VT137</strain>
    </source>
</reference>